<dbReference type="GO" id="GO:0016020">
    <property type="term" value="C:membrane"/>
    <property type="evidence" value="ECO:0007669"/>
    <property type="project" value="UniProtKB-SubCell"/>
</dbReference>
<feature type="transmembrane region" description="Helical" evidence="6">
    <location>
        <begin position="323"/>
        <end position="343"/>
    </location>
</feature>
<dbReference type="InterPro" id="IPR045069">
    <property type="entry name" value="MATE_euk"/>
</dbReference>
<evidence type="ECO:0000313" key="7">
    <source>
        <dbReference type="EMBL" id="GAX82606.1"/>
    </source>
</evidence>
<dbReference type="GO" id="GO:1990961">
    <property type="term" value="P:xenobiotic detoxification by transmembrane export across the plasma membrane"/>
    <property type="evidence" value="ECO:0007669"/>
    <property type="project" value="InterPro"/>
</dbReference>
<reference evidence="7 8" key="1">
    <citation type="submission" date="2017-08" db="EMBL/GenBank/DDBJ databases">
        <title>Acidophilic green algal genome provides insights into adaptation to an acidic environment.</title>
        <authorList>
            <person name="Hirooka S."/>
            <person name="Hirose Y."/>
            <person name="Kanesaki Y."/>
            <person name="Higuchi S."/>
            <person name="Fujiwara T."/>
            <person name="Onuma R."/>
            <person name="Era A."/>
            <person name="Ohbayashi R."/>
            <person name="Uzuka A."/>
            <person name="Nozaki H."/>
            <person name="Yoshikawa H."/>
            <person name="Miyagishima S.Y."/>
        </authorList>
    </citation>
    <scope>NUCLEOTIDE SEQUENCE [LARGE SCALE GENOMIC DNA]</scope>
    <source>
        <strain evidence="7 8">NIES-2499</strain>
    </source>
</reference>
<dbReference type="Pfam" id="PF01554">
    <property type="entry name" value="MatE"/>
    <property type="match status" value="2"/>
</dbReference>
<evidence type="ECO:0000256" key="6">
    <source>
        <dbReference type="RuleBase" id="RU004914"/>
    </source>
</evidence>
<keyword evidence="5 6" id="KW-0472">Membrane</keyword>
<sequence>MKECSRGLQDDHNSEEYLSVTRHRSILKTEVDMSGTPNKQNKNMKKVPTTWGGVAIRLWDLSWPLSWMEVMTFAKEIIITAFVGHLGPLELSSLVLAQTLYNVSGNAPMLGVVVAMETFCGQAYGAKKYQTVGVVLQRALILTTLFNLFMVAFWGQAEWLMIAMGQDPDIAKAAGHFTVLLAPALIMDGVDQCCRRYLAAQSVVQPQMFITVMATLLTPLFLWYFILSCDWGFYGAAVAWNCVQGTSASGLVCYILYFNSQQDPNKKTWGGWSRECFAEWGVYTRVALPSIVMICLDWWTFELLVIFSGLLPRPETTMSMMGITFNIHALCFFAAHGLSGAASTRVGNELGAGRPRMAWLNTQVSVLMGTTSMIFFAALLLVFRNQLGMLFTSDPEVIMLTSQATPMLAASLVGEGANTVLAGVLRGCGRQKIGATINLGMYWGLGLPFACVLAFKMGMGAMGLWTGLACTASVQSLYLSWVVFKFDWSAEALRAKSLIASGEVDFDLEEDVLEALDAENMKIAQH</sequence>
<organism evidence="7 8">
    <name type="scientific">Chlamydomonas eustigma</name>
    <dbReference type="NCBI Taxonomy" id="1157962"/>
    <lineage>
        <taxon>Eukaryota</taxon>
        <taxon>Viridiplantae</taxon>
        <taxon>Chlorophyta</taxon>
        <taxon>core chlorophytes</taxon>
        <taxon>Chlorophyceae</taxon>
        <taxon>CS clade</taxon>
        <taxon>Chlamydomonadales</taxon>
        <taxon>Chlamydomonadaceae</taxon>
        <taxon>Chlamydomonas</taxon>
    </lineage>
</organism>
<comment type="caution">
    <text evidence="6">Lacks conserved residue(s) required for the propagation of feature annotation.</text>
</comment>
<evidence type="ECO:0000256" key="1">
    <source>
        <dbReference type="ARBA" id="ARBA00004141"/>
    </source>
</evidence>
<comment type="caution">
    <text evidence="7">The sequence shown here is derived from an EMBL/GenBank/DDBJ whole genome shotgun (WGS) entry which is preliminary data.</text>
</comment>
<evidence type="ECO:0000256" key="3">
    <source>
        <dbReference type="ARBA" id="ARBA00022692"/>
    </source>
</evidence>
<dbReference type="CDD" id="cd13132">
    <property type="entry name" value="MATE_eukaryotic"/>
    <property type="match status" value="1"/>
</dbReference>
<dbReference type="OrthoDB" id="2126698at2759"/>
<feature type="transmembrane region" description="Helical" evidence="6">
    <location>
        <begin position="233"/>
        <end position="257"/>
    </location>
</feature>
<dbReference type="AlphaFoldDB" id="A0A250XHX5"/>
<evidence type="ECO:0000313" key="8">
    <source>
        <dbReference type="Proteomes" id="UP000232323"/>
    </source>
</evidence>
<evidence type="ECO:0000256" key="5">
    <source>
        <dbReference type="ARBA" id="ARBA00023136"/>
    </source>
</evidence>
<dbReference type="GO" id="GO:0042910">
    <property type="term" value="F:xenobiotic transmembrane transporter activity"/>
    <property type="evidence" value="ECO:0007669"/>
    <property type="project" value="InterPro"/>
</dbReference>
<keyword evidence="3 6" id="KW-0812">Transmembrane</keyword>
<proteinExistence type="inferred from homology"/>
<dbReference type="PANTHER" id="PTHR11206">
    <property type="entry name" value="MULTIDRUG RESISTANCE PROTEIN"/>
    <property type="match status" value="1"/>
</dbReference>
<feature type="transmembrane region" description="Helical" evidence="6">
    <location>
        <begin position="437"/>
        <end position="455"/>
    </location>
</feature>
<protein>
    <recommendedName>
        <fullName evidence="6">Protein DETOXIFICATION</fullName>
    </recommendedName>
    <alternativeName>
        <fullName evidence="6">Multidrug and toxic compound extrusion protein</fullName>
    </alternativeName>
</protein>
<dbReference type="EMBL" id="BEGY01000083">
    <property type="protein sequence ID" value="GAX82606.1"/>
    <property type="molecule type" value="Genomic_DNA"/>
</dbReference>
<dbReference type="GO" id="GO:0015297">
    <property type="term" value="F:antiporter activity"/>
    <property type="evidence" value="ECO:0007669"/>
    <property type="project" value="InterPro"/>
</dbReference>
<dbReference type="STRING" id="1157962.A0A250XHX5"/>
<comment type="subcellular location">
    <subcellularLocation>
        <location evidence="1">Membrane</location>
        <topology evidence="1">Multi-pass membrane protein</topology>
    </subcellularLocation>
</comment>
<feature type="transmembrane region" description="Helical" evidence="6">
    <location>
        <begin position="461"/>
        <end position="484"/>
    </location>
</feature>
<keyword evidence="4 6" id="KW-1133">Transmembrane helix</keyword>
<name>A0A250XHX5_9CHLO</name>
<keyword evidence="8" id="KW-1185">Reference proteome</keyword>
<comment type="similarity">
    <text evidence="2 6">Belongs to the multi antimicrobial extrusion (MATE) (TC 2.A.66.1) family.</text>
</comment>
<dbReference type="InterPro" id="IPR002528">
    <property type="entry name" value="MATE_fam"/>
</dbReference>
<evidence type="ECO:0000256" key="2">
    <source>
        <dbReference type="ARBA" id="ARBA00010199"/>
    </source>
</evidence>
<feature type="transmembrane region" description="Helical" evidence="6">
    <location>
        <begin position="364"/>
        <end position="383"/>
    </location>
</feature>
<gene>
    <name evidence="7" type="ORF">CEUSTIGMA_g10032.t1</name>
</gene>
<feature type="transmembrane region" description="Helical" evidence="6">
    <location>
        <begin position="138"/>
        <end position="157"/>
    </location>
</feature>
<evidence type="ECO:0000256" key="4">
    <source>
        <dbReference type="ARBA" id="ARBA00022989"/>
    </source>
</evidence>
<dbReference type="NCBIfam" id="TIGR00797">
    <property type="entry name" value="matE"/>
    <property type="match status" value="1"/>
</dbReference>
<dbReference type="Proteomes" id="UP000232323">
    <property type="component" value="Unassembled WGS sequence"/>
</dbReference>
<feature type="transmembrane region" description="Helical" evidence="6">
    <location>
        <begin position="208"/>
        <end position="227"/>
    </location>
</feature>
<feature type="transmembrane region" description="Helical" evidence="6">
    <location>
        <begin position="169"/>
        <end position="187"/>
    </location>
</feature>
<accession>A0A250XHX5</accession>